<name>A0A1Z4BU35_9GAMM</name>
<dbReference type="EMBL" id="CP022129">
    <property type="protein sequence ID" value="ASF44815.1"/>
    <property type="molecule type" value="Genomic_DNA"/>
</dbReference>
<dbReference type="AlphaFoldDB" id="A0A1Z4BU35"/>
<organism evidence="1 2">
    <name type="scientific">Methylovulum psychrotolerans</name>
    <dbReference type="NCBI Taxonomy" id="1704499"/>
    <lineage>
        <taxon>Bacteria</taxon>
        <taxon>Pseudomonadati</taxon>
        <taxon>Pseudomonadota</taxon>
        <taxon>Gammaproteobacteria</taxon>
        <taxon>Methylococcales</taxon>
        <taxon>Methylococcaceae</taxon>
        <taxon>Methylovulum</taxon>
    </lineage>
</organism>
<accession>A0A1Z4BU35</accession>
<sequence>MRCLQRIAQAVIMSVNPDATDGICQFRTVENDRILFNFRQFSCEINALIPANWILLLGLRLSGTREYAIIANLCP</sequence>
<dbReference type="Proteomes" id="UP000197019">
    <property type="component" value="Chromosome"/>
</dbReference>
<keyword evidence="2" id="KW-1185">Reference proteome</keyword>
<evidence type="ECO:0000313" key="2">
    <source>
        <dbReference type="Proteomes" id="UP000197019"/>
    </source>
</evidence>
<protein>
    <submittedName>
        <fullName evidence="1">Uncharacterized protein</fullName>
    </submittedName>
</protein>
<proteinExistence type="predicted"/>
<gene>
    <name evidence="1" type="ORF">CEK71_01350</name>
</gene>
<evidence type="ECO:0000313" key="1">
    <source>
        <dbReference type="EMBL" id="ASF44815.1"/>
    </source>
</evidence>
<reference evidence="1 2" key="1">
    <citation type="submission" date="2017-06" db="EMBL/GenBank/DDBJ databases">
        <title>Genome Sequencing of the methanotroph Methylovulum psychrotolerants str. HV10-M2 isolated from a high-altitude environment.</title>
        <authorList>
            <person name="Mateos-Rivera A."/>
        </authorList>
    </citation>
    <scope>NUCLEOTIDE SEQUENCE [LARGE SCALE GENOMIC DNA]</scope>
    <source>
        <strain evidence="1 2">HV10_M2</strain>
    </source>
</reference>
<dbReference type="KEGG" id="mpsy:CEK71_01350"/>